<feature type="region of interest" description="Disordered" evidence="1">
    <location>
        <begin position="1"/>
        <end position="26"/>
    </location>
</feature>
<dbReference type="EMBL" id="KV875865">
    <property type="protein sequence ID" value="RZR73252.1"/>
    <property type="molecule type" value="Genomic_DNA"/>
</dbReference>
<evidence type="ECO:0000256" key="1">
    <source>
        <dbReference type="SAM" id="MobiDB-lite"/>
    </source>
</evidence>
<proteinExistence type="predicted"/>
<protein>
    <submittedName>
        <fullName evidence="2">Uncharacterized protein</fullName>
    </submittedName>
</protein>
<name>A0A445MG58_ENSVE</name>
<accession>A0A445MG58</accession>
<dbReference type="AlphaFoldDB" id="A0A445MG58"/>
<evidence type="ECO:0000313" key="2">
    <source>
        <dbReference type="EMBL" id="RZR73252.1"/>
    </source>
</evidence>
<dbReference type="Proteomes" id="UP000290560">
    <property type="component" value="Unassembled WGS sequence"/>
</dbReference>
<organism evidence="2">
    <name type="scientific">Ensete ventricosum</name>
    <name type="common">Abyssinian banana</name>
    <name type="synonym">Musa ensete</name>
    <dbReference type="NCBI Taxonomy" id="4639"/>
    <lineage>
        <taxon>Eukaryota</taxon>
        <taxon>Viridiplantae</taxon>
        <taxon>Streptophyta</taxon>
        <taxon>Embryophyta</taxon>
        <taxon>Tracheophyta</taxon>
        <taxon>Spermatophyta</taxon>
        <taxon>Magnoliopsida</taxon>
        <taxon>Liliopsida</taxon>
        <taxon>Zingiberales</taxon>
        <taxon>Musaceae</taxon>
        <taxon>Ensete</taxon>
    </lineage>
</organism>
<reference evidence="2" key="1">
    <citation type="journal article" date="2018" name="Data Brief">
        <title>Genome sequence data from 17 accessions of Ensete ventricosum, a staple food crop for millions in Ethiopia.</title>
        <authorList>
            <person name="Yemataw Z."/>
            <person name="Muzemil S."/>
            <person name="Ambachew D."/>
            <person name="Tripathi L."/>
            <person name="Tesfaye K."/>
            <person name="Chala A."/>
            <person name="Farbos A."/>
            <person name="O'Neill P."/>
            <person name="Moore K."/>
            <person name="Grant M."/>
            <person name="Studholme D.J."/>
        </authorList>
    </citation>
    <scope>NUCLEOTIDE SEQUENCE [LARGE SCALE GENOMIC DNA]</scope>
    <source>
        <tissue evidence="2">Leaf</tissue>
    </source>
</reference>
<gene>
    <name evidence="2" type="ORF">BHM03_00021899</name>
</gene>
<sequence>MSLSSGKRIPRKDLCPPHNGRKTTTKNVAYIKLTKSLCMIKYKQLSEKS</sequence>